<feature type="transmembrane region" description="Helical" evidence="3">
    <location>
        <begin position="94"/>
        <end position="113"/>
    </location>
</feature>
<evidence type="ECO:0000259" key="4">
    <source>
        <dbReference type="PROSITE" id="PS50887"/>
    </source>
</evidence>
<dbReference type="SUPFAM" id="SSF55073">
    <property type="entry name" value="Nucleotide cyclase"/>
    <property type="match status" value="1"/>
</dbReference>
<keyword evidence="3" id="KW-0472">Membrane</keyword>
<evidence type="ECO:0000256" key="1">
    <source>
        <dbReference type="ARBA" id="ARBA00012528"/>
    </source>
</evidence>
<dbReference type="PANTHER" id="PTHR45138:SF9">
    <property type="entry name" value="DIGUANYLATE CYCLASE DGCM-RELATED"/>
    <property type="match status" value="1"/>
</dbReference>
<feature type="transmembrane region" description="Helical" evidence="3">
    <location>
        <begin position="119"/>
        <end position="138"/>
    </location>
</feature>
<dbReference type="FunFam" id="3.30.70.270:FF:000001">
    <property type="entry name" value="Diguanylate cyclase domain protein"/>
    <property type="match status" value="1"/>
</dbReference>
<dbReference type="SMART" id="SM00267">
    <property type="entry name" value="GGDEF"/>
    <property type="match status" value="1"/>
</dbReference>
<dbReference type="PANTHER" id="PTHR45138">
    <property type="entry name" value="REGULATORY COMPONENTS OF SENSORY TRANSDUCTION SYSTEM"/>
    <property type="match status" value="1"/>
</dbReference>
<keyword evidence="3" id="KW-0812">Transmembrane</keyword>
<comment type="caution">
    <text evidence="5">The sequence shown here is derived from an EMBL/GenBank/DDBJ whole genome shotgun (WGS) entry which is preliminary data.</text>
</comment>
<evidence type="ECO:0000256" key="2">
    <source>
        <dbReference type="ARBA" id="ARBA00034247"/>
    </source>
</evidence>
<proteinExistence type="predicted"/>
<feature type="domain" description="GGDEF" evidence="4">
    <location>
        <begin position="230"/>
        <end position="357"/>
    </location>
</feature>
<dbReference type="InterPro" id="IPR050469">
    <property type="entry name" value="Diguanylate_Cyclase"/>
</dbReference>
<organism evidence="5 6">
    <name type="scientific">Desulfurobacterium indicum</name>
    <dbReference type="NCBI Taxonomy" id="1914305"/>
    <lineage>
        <taxon>Bacteria</taxon>
        <taxon>Pseudomonadati</taxon>
        <taxon>Aquificota</taxon>
        <taxon>Aquificia</taxon>
        <taxon>Desulfurobacteriales</taxon>
        <taxon>Desulfurobacteriaceae</taxon>
        <taxon>Desulfurobacterium</taxon>
    </lineage>
</organism>
<dbReference type="EMBL" id="MOEN01000007">
    <property type="protein sequence ID" value="OMH40882.1"/>
    <property type="molecule type" value="Genomic_DNA"/>
</dbReference>
<dbReference type="NCBIfam" id="TIGR00254">
    <property type="entry name" value="GGDEF"/>
    <property type="match status" value="1"/>
</dbReference>
<dbReference type="AlphaFoldDB" id="A0A1R1MM34"/>
<sequence>MTYFVQEVLIGMKSNFRDFQYSVLVNASKEGDDFTPFRLTVLKYTILVALFSIPFVAVLRNLFLGQVEIAVFSAVAELLIFVAYIFFKLRNYAFARAFAITGVFTILVGILVQDVHYNYMWFALFPAVSFILFPSYVVLRASIIFGILIAFIELALHSYPFWLKFYYVQEVLIFYCFMVLGGYLYSKILEEHELVLQKLATKDMLTGAYNRWKFLEDFEREFERARRYNYPVSLIMFDIDHFKKVNDTYGHDAGDRVLKKIAKIVKDNIRKVDMFVRWGGEEFIIFLPNTDKKGAKVLAEKIRKKIEDTVFDEVGKVTVSFGVAELEKNDTIDDLLKRVDEGLYRAKRSGRNRVEVV</sequence>
<reference evidence="5 6" key="1">
    <citation type="submission" date="2016-10" db="EMBL/GenBank/DDBJ databases">
        <title>Genome sequence of a sulfur-reducing bacterium Desulfurobacterium indicum K6013.</title>
        <authorList>
            <person name="Cao J."/>
            <person name="Shao Z."/>
            <person name="Alain K."/>
            <person name="Jebbar M."/>
        </authorList>
    </citation>
    <scope>NUCLEOTIDE SEQUENCE [LARGE SCALE GENOMIC DNA]</scope>
    <source>
        <strain evidence="5 6">K6013</strain>
    </source>
</reference>
<evidence type="ECO:0000313" key="5">
    <source>
        <dbReference type="EMBL" id="OMH40882.1"/>
    </source>
</evidence>
<name>A0A1R1MM34_9BACT</name>
<dbReference type="GO" id="GO:0052621">
    <property type="term" value="F:diguanylate cyclase activity"/>
    <property type="evidence" value="ECO:0007669"/>
    <property type="project" value="UniProtKB-EC"/>
</dbReference>
<feature type="transmembrane region" description="Helical" evidence="3">
    <location>
        <begin position="69"/>
        <end position="87"/>
    </location>
</feature>
<feature type="transmembrane region" description="Helical" evidence="3">
    <location>
        <begin position="143"/>
        <end position="159"/>
    </location>
</feature>
<dbReference type="PROSITE" id="PS50887">
    <property type="entry name" value="GGDEF"/>
    <property type="match status" value="1"/>
</dbReference>
<dbReference type="STRING" id="1914305.BLW93_02935"/>
<feature type="transmembrane region" description="Helical" evidence="3">
    <location>
        <begin position="165"/>
        <end position="185"/>
    </location>
</feature>
<accession>A0A1R1MM34</accession>
<keyword evidence="3" id="KW-1133">Transmembrane helix</keyword>
<dbReference type="Gene3D" id="3.30.70.270">
    <property type="match status" value="1"/>
</dbReference>
<gene>
    <name evidence="5" type="ORF">BLW93_02935</name>
</gene>
<dbReference type="CDD" id="cd01949">
    <property type="entry name" value="GGDEF"/>
    <property type="match status" value="1"/>
</dbReference>
<dbReference type="Proteomes" id="UP000187408">
    <property type="component" value="Unassembled WGS sequence"/>
</dbReference>
<keyword evidence="6" id="KW-1185">Reference proteome</keyword>
<dbReference type="InterPro" id="IPR000160">
    <property type="entry name" value="GGDEF_dom"/>
</dbReference>
<protein>
    <recommendedName>
        <fullName evidence="1">diguanylate cyclase</fullName>
        <ecNumber evidence="1">2.7.7.65</ecNumber>
    </recommendedName>
</protein>
<dbReference type="EC" id="2.7.7.65" evidence="1"/>
<feature type="transmembrane region" description="Helical" evidence="3">
    <location>
        <begin position="44"/>
        <end position="63"/>
    </location>
</feature>
<dbReference type="Pfam" id="PF00990">
    <property type="entry name" value="GGDEF"/>
    <property type="match status" value="1"/>
</dbReference>
<dbReference type="InterPro" id="IPR043128">
    <property type="entry name" value="Rev_trsase/Diguanyl_cyclase"/>
</dbReference>
<evidence type="ECO:0000256" key="3">
    <source>
        <dbReference type="SAM" id="Phobius"/>
    </source>
</evidence>
<dbReference type="InterPro" id="IPR029787">
    <property type="entry name" value="Nucleotide_cyclase"/>
</dbReference>
<evidence type="ECO:0000313" key="6">
    <source>
        <dbReference type="Proteomes" id="UP000187408"/>
    </source>
</evidence>
<comment type="catalytic activity">
    <reaction evidence="2">
        <text>2 GTP = 3',3'-c-di-GMP + 2 diphosphate</text>
        <dbReference type="Rhea" id="RHEA:24898"/>
        <dbReference type="ChEBI" id="CHEBI:33019"/>
        <dbReference type="ChEBI" id="CHEBI:37565"/>
        <dbReference type="ChEBI" id="CHEBI:58805"/>
        <dbReference type="EC" id="2.7.7.65"/>
    </reaction>
</comment>